<proteinExistence type="predicted"/>
<dbReference type="PANTHER" id="PTHR21310:SF58">
    <property type="entry name" value="AMINOGLYCOSIDE PHOSPHOTRANSFERASE DOMAIN-CONTAINING PROTEIN"/>
    <property type="match status" value="1"/>
</dbReference>
<evidence type="ECO:0000259" key="2">
    <source>
        <dbReference type="Pfam" id="PF01636"/>
    </source>
</evidence>
<evidence type="ECO:0000313" key="3">
    <source>
        <dbReference type="EMBL" id="KAK0744694.1"/>
    </source>
</evidence>
<dbReference type="SUPFAM" id="SSF56112">
    <property type="entry name" value="Protein kinase-like (PK-like)"/>
    <property type="match status" value="1"/>
</dbReference>
<accession>A0AA40ESI9</accession>
<evidence type="ECO:0000313" key="4">
    <source>
        <dbReference type="Proteomes" id="UP001172159"/>
    </source>
</evidence>
<feature type="compositionally biased region" description="Low complexity" evidence="1">
    <location>
        <begin position="73"/>
        <end position="90"/>
    </location>
</feature>
<reference evidence="3" key="1">
    <citation type="submission" date="2023-06" db="EMBL/GenBank/DDBJ databases">
        <title>Genome-scale phylogeny and comparative genomics of the fungal order Sordariales.</title>
        <authorList>
            <consortium name="Lawrence Berkeley National Laboratory"/>
            <person name="Hensen N."/>
            <person name="Bonometti L."/>
            <person name="Westerberg I."/>
            <person name="Brannstrom I.O."/>
            <person name="Guillou S."/>
            <person name="Cros-Aarteil S."/>
            <person name="Calhoun S."/>
            <person name="Haridas S."/>
            <person name="Kuo A."/>
            <person name="Mondo S."/>
            <person name="Pangilinan J."/>
            <person name="Riley R."/>
            <person name="Labutti K."/>
            <person name="Andreopoulos B."/>
            <person name="Lipzen A."/>
            <person name="Chen C."/>
            <person name="Yanf M."/>
            <person name="Daum C."/>
            <person name="Ng V."/>
            <person name="Clum A."/>
            <person name="Steindorff A."/>
            <person name="Ohm R."/>
            <person name="Martin F."/>
            <person name="Silar P."/>
            <person name="Natvig D."/>
            <person name="Lalanne C."/>
            <person name="Gautier V."/>
            <person name="Ament-Velasquez S.L."/>
            <person name="Kruys A."/>
            <person name="Hutchinson M.I."/>
            <person name="Powell A.J."/>
            <person name="Barry K."/>
            <person name="Miller A.N."/>
            <person name="Grigoriev I.V."/>
            <person name="Debuchy R."/>
            <person name="Gladieux P."/>
            <person name="Thoren M.H."/>
            <person name="Johannesson H."/>
        </authorList>
    </citation>
    <scope>NUCLEOTIDE SEQUENCE</scope>
    <source>
        <strain evidence="3">CBS 540.89</strain>
    </source>
</reference>
<dbReference type="PANTHER" id="PTHR21310">
    <property type="entry name" value="AMINOGLYCOSIDE PHOSPHOTRANSFERASE-RELATED-RELATED"/>
    <property type="match status" value="1"/>
</dbReference>
<dbReference type="GO" id="GO:0016301">
    <property type="term" value="F:kinase activity"/>
    <property type="evidence" value="ECO:0007669"/>
    <property type="project" value="UniProtKB-KW"/>
</dbReference>
<keyword evidence="3" id="KW-0418">Kinase</keyword>
<feature type="domain" description="Aminoglycoside phosphotransferase" evidence="2">
    <location>
        <begin position="139"/>
        <end position="340"/>
    </location>
</feature>
<feature type="region of interest" description="Disordered" evidence="1">
    <location>
        <begin position="64"/>
        <end position="97"/>
    </location>
</feature>
<dbReference type="InterPro" id="IPR002575">
    <property type="entry name" value="Aminoglycoside_PTrfase"/>
</dbReference>
<dbReference type="Gene3D" id="3.90.1200.10">
    <property type="match status" value="1"/>
</dbReference>
<protein>
    <submittedName>
        <fullName evidence="3">Kinase-like domain-containing protein</fullName>
    </submittedName>
</protein>
<dbReference type="CDD" id="cd05120">
    <property type="entry name" value="APH_ChoK_like"/>
    <property type="match status" value="1"/>
</dbReference>
<keyword evidence="3" id="KW-0808">Transferase</keyword>
<organism evidence="3 4">
    <name type="scientific">Apiosordaria backusii</name>
    <dbReference type="NCBI Taxonomy" id="314023"/>
    <lineage>
        <taxon>Eukaryota</taxon>
        <taxon>Fungi</taxon>
        <taxon>Dikarya</taxon>
        <taxon>Ascomycota</taxon>
        <taxon>Pezizomycotina</taxon>
        <taxon>Sordariomycetes</taxon>
        <taxon>Sordariomycetidae</taxon>
        <taxon>Sordariales</taxon>
        <taxon>Lasiosphaeriaceae</taxon>
        <taxon>Apiosordaria</taxon>
    </lineage>
</organism>
<dbReference type="InterPro" id="IPR011009">
    <property type="entry name" value="Kinase-like_dom_sf"/>
</dbReference>
<dbReference type="EMBL" id="JAUKTV010000002">
    <property type="protein sequence ID" value="KAK0744694.1"/>
    <property type="molecule type" value="Genomic_DNA"/>
</dbReference>
<dbReference type="InterPro" id="IPR051678">
    <property type="entry name" value="AGP_Transferase"/>
</dbReference>
<dbReference type="AlphaFoldDB" id="A0AA40ESI9"/>
<keyword evidence="4" id="KW-1185">Reference proteome</keyword>
<comment type="caution">
    <text evidence="3">The sequence shown here is derived from an EMBL/GenBank/DDBJ whole genome shotgun (WGS) entry which is preliminary data.</text>
</comment>
<evidence type="ECO:0000256" key="1">
    <source>
        <dbReference type="SAM" id="MobiDB-lite"/>
    </source>
</evidence>
<dbReference type="Proteomes" id="UP001172159">
    <property type="component" value="Unassembled WGS sequence"/>
</dbReference>
<dbReference type="Pfam" id="PF01636">
    <property type="entry name" value="APH"/>
    <property type="match status" value="1"/>
</dbReference>
<name>A0AA40ESI9_9PEZI</name>
<gene>
    <name evidence="3" type="ORF">B0T21DRAFT_280373</name>
</gene>
<sequence>MSESLQRGDQSQLAGAEIDKAHELANTLTLNRLKSKLKSDPTADLALALKQQANSYPQLRGTLAHAAQKKVAARGQQPQAAQQTEQRQPEGSTTGTIGELAAGMNKAIKNGQVLWALHGTVVIGLGESVVVKIGSSLDPDEVENLRYVNTRAPAVPAPSYLGCLTARQKTCVFMSRADGVTLESLWPGLSTEHKISIRNQLNDIFRALRDGPHAQDVYQGDKPRFGGFTSAICKDMRRQQRLSERAIETEAQFNDFLCHQPGRSATAWITMIRSAMRDDHRLVMTHGDLHPRNIMVKWEVDGRGSAPDQTESKIRVTALLDWELSGWYPEHWEFVKALSTIKAHGKLSDWLEYLPTDAIGSWPVEYSIDTLLDRWLG</sequence>